<name>A0A4Y8KTQ8_9MICO</name>
<accession>A0A4Y8KTQ8</accession>
<dbReference type="GO" id="GO:0003677">
    <property type="term" value="F:DNA binding"/>
    <property type="evidence" value="ECO:0007669"/>
    <property type="project" value="InterPro"/>
</dbReference>
<dbReference type="AlphaFoldDB" id="A0A4Y8KTQ8"/>
<evidence type="ECO:0000313" key="4">
    <source>
        <dbReference type="Proteomes" id="UP000298218"/>
    </source>
</evidence>
<dbReference type="Proteomes" id="UP000298218">
    <property type="component" value="Unassembled WGS sequence"/>
</dbReference>
<dbReference type="EMBL" id="SOHQ01000012">
    <property type="protein sequence ID" value="TFD81113.1"/>
    <property type="molecule type" value="Genomic_DNA"/>
</dbReference>
<dbReference type="Pfam" id="PF02583">
    <property type="entry name" value="Trns_repr_metal"/>
    <property type="match status" value="1"/>
</dbReference>
<dbReference type="GO" id="GO:0046872">
    <property type="term" value="F:metal ion binding"/>
    <property type="evidence" value="ECO:0007669"/>
    <property type="project" value="InterPro"/>
</dbReference>
<evidence type="ECO:0000313" key="3">
    <source>
        <dbReference type="EMBL" id="TFD81113.1"/>
    </source>
</evidence>
<comment type="caution">
    <text evidence="3">The sequence shown here is derived from an EMBL/GenBank/DDBJ whole genome shotgun (WGS) entry which is preliminary data.</text>
</comment>
<evidence type="ECO:0000256" key="2">
    <source>
        <dbReference type="ARBA" id="ARBA00023008"/>
    </source>
</evidence>
<evidence type="ECO:0000256" key="1">
    <source>
        <dbReference type="ARBA" id="ARBA00005428"/>
    </source>
</evidence>
<dbReference type="InterPro" id="IPR038390">
    <property type="entry name" value="Metal_Tscrpt_repr_sf"/>
</dbReference>
<sequence length="65" mass="7341">MNESIETETAPHHHGYISDKGDYLKRLRRIEVQALGEQSMGTDEKYSIDILTRTSAGHPHIAPHT</sequence>
<organism evidence="3 4">
    <name type="scientific">Cryobacterium psychrophilum</name>
    <dbReference type="NCBI Taxonomy" id="41988"/>
    <lineage>
        <taxon>Bacteria</taxon>
        <taxon>Bacillati</taxon>
        <taxon>Actinomycetota</taxon>
        <taxon>Actinomycetes</taxon>
        <taxon>Micrococcales</taxon>
        <taxon>Microbacteriaceae</taxon>
        <taxon>Cryobacterium</taxon>
    </lineage>
</organism>
<dbReference type="InterPro" id="IPR003735">
    <property type="entry name" value="Metal_Tscrpt_repr"/>
</dbReference>
<keyword evidence="4" id="KW-1185">Reference proteome</keyword>
<keyword evidence="2" id="KW-0186">Copper</keyword>
<comment type="similarity">
    <text evidence="1">Belongs to the CsoR family.</text>
</comment>
<dbReference type="Gene3D" id="1.20.58.1000">
    <property type="entry name" value="Metal-sensitive repressor, helix protomer"/>
    <property type="match status" value="1"/>
</dbReference>
<proteinExistence type="inferred from homology"/>
<protein>
    <submittedName>
        <fullName evidence="3">Metal-sensing transcriptional repressor</fullName>
    </submittedName>
</protein>
<dbReference type="OrthoDB" id="9811244at2"/>
<dbReference type="GO" id="GO:0045892">
    <property type="term" value="P:negative regulation of DNA-templated transcription"/>
    <property type="evidence" value="ECO:0007669"/>
    <property type="project" value="UniProtKB-ARBA"/>
</dbReference>
<gene>
    <name evidence="3" type="ORF">E3T53_03610</name>
</gene>
<reference evidence="3 4" key="1">
    <citation type="submission" date="2019-03" db="EMBL/GenBank/DDBJ databases">
        <title>Genomics of glacier-inhabiting Cryobacterium strains.</title>
        <authorList>
            <person name="Liu Q."/>
            <person name="Xin Y.-H."/>
        </authorList>
    </citation>
    <scope>NUCLEOTIDE SEQUENCE [LARGE SCALE GENOMIC DNA]</scope>
    <source>
        <strain evidence="3 4">CGMCC 1.4292</strain>
    </source>
</reference>